<accession>A0A3N4KKI0</accession>
<sequence>MQFATVIIAFVALATSIFASPILEEREIKYCAQQPYDPTKYTCFQGKYLCPIENGIVYQNCQIACYNPAAYACKNGQLTPVTTCAGQPFDKNSYVCINDQQLCPINYPNLCGKACYKTSEYKCVNGALQQV</sequence>
<dbReference type="Proteomes" id="UP000277580">
    <property type="component" value="Unassembled WGS sequence"/>
</dbReference>
<name>A0A3N4KKI0_9PEZI</name>
<dbReference type="STRING" id="1392247.A0A3N4KKI0"/>
<feature type="signal peptide" evidence="1">
    <location>
        <begin position="1"/>
        <end position="19"/>
    </location>
</feature>
<dbReference type="EMBL" id="ML119138">
    <property type="protein sequence ID" value="RPB11067.1"/>
    <property type="molecule type" value="Genomic_DNA"/>
</dbReference>
<feature type="domain" description="Endo-1,3(4)-beta-glucanase 1 carbohydrate binding" evidence="2">
    <location>
        <begin position="83"/>
        <end position="128"/>
    </location>
</feature>
<dbReference type="InParanoid" id="A0A3N4KKI0"/>
<keyword evidence="1" id="KW-0732">Signal</keyword>
<dbReference type="AlphaFoldDB" id="A0A3N4KKI0"/>
<proteinExistence type="predicted"/>
<evidence type="ECO:0000313" key="3">
    <source>
        <dbReference type="EMBL" id="RPB11067.1"/>
    </source>
</evidence>
<feature type="chain" id="PRO_5018055577" description="Endo-1,3(4)-beta-glucanase 1 carbohydrate binding domain-containing protein" evidence="1">
    <location>
        <begin position="20"/>
        <end position="131"/>
    </location>
</feature>
<feature type="domain" description="Endo-1,3(4)-beta-glucanase 1 carbohydrate binding" evidence="2">
    <location>
        <begin position="31"/>
        <end position="78"/>
    </location>
</feature>
<keyword evidence="4" id="KW-1185">Reference proteome</keyword>
<gene>
    <name evidence="3" type="ORF">P167DRAFT_524934</name>
</gene>
<dbReference type="Pfam" id="PF10645">
    <property type="entry name" value="Carb_bind"/>
    <property type="match status" value="2"/>
</dbReference>
<organism evidence="3 4">
    <name type="scientific">Morchella conica CCBAS932</name>
    <dbReference type="NCBI Taxonomy" id="1392247"/>
    <lineage>
        <taxon>Eukaryota</taxon>
        <taxon>Fungi</taxon>
        <taxon>Dikarya</taxon>
        <taxon>Ascomycota</taxon>
        <taxon>Pezizomycotina</taxon>
        <taxon>Pezizomycetes</taxon>
        <taxon>Pezizales</taxon>
        <taxon>Morchellaceae</taxon>
        <taxon>Morchella</taxon>
    </lineage>
</organism>
<evidence type="ECO:0000256" key="1">
    <source>
        <dbReference type="SAM" id="SignalP"/>
    </source>
</evidence>
<protein>
    <recommendedName>
        <fullName evidence="2">Endo-1,3(4)-beta-glucanase 1 carbohydrate binding domain-containing protein</fullName>
    </recommendedName>
</protein>
<dbReference type="OrthoDB" id="5430620at2759"/>
<evidence type="ECO:0000259" key="2">
    <source>
        <dbReference type="Pfam" id="PF10645"/>
    </source>
</evidence>
<dbReference type="InterPro" id="IPR018909">
    <property type="entry name" value="Eng1_septum"/>
</dbReference>
<evidence type="ECO:0000313" key="4">
    <source>
        <dbReference type="Proteomes" id="UP000277580"/>
    </source>
</evidence>
<reference evidence="3 4" key="1">
    <citation type="journal article" date="2018" name="Nat. Ecol. Evol.">
        <title>Pezizomycetes genomes reveal the molecular basis of ectomycorrhizal truffle lifestyle.</title>
        <authorList>
            <person name="Murat C."/>
            <person name="Payen T."/>
            <person name="Noel B."/>
            <person name="Kuo A."/>
            <person name="Morin E."/>
            <person name="Chen J."/>
            <person name="Kohler A."/>
            <person name="Krizsan K."/>
            <person name="Balestrini R."/>
            <person name="Da Silva C."/>
            <person name="Montanini B."/>
            <person name="Hainaut M."/>
            <person name="Levati E."/>
            <person name="Barry K.W."/>
            <person name="Belfiori B."/>
            <person name="Cichocki N."/>
            <person name="Clum A."/>
            <person name="Dockter R.B."/>
            <person name="Fauchery L."/>
            <person name="Guy J."/>
            <person name="Iotti M."/>
            <person name="Le Tacon F."/>
            <person name="Lindquist E.A."/>
            <person name="Lipzen A."/>
            <person name="Malagnac F."/>
            <person name="Mello A."/>
            <person name="Molinier V."/>
            <person name="Miyauchi S."/>
            <person name="Poulain J."/>
            <person name="Riccioni C."/>
            <person name="Rubini A."/>
            <person name="Sitrit Y."/>
            <person name="Splivallo R."/>
            <person name="Traeger S."/>
            <person name="Wang M."/>
            <person name="Zifcakova L."/>
            <person name="Wipf D."/>
            <person name="Zambonelli A."/>
            <person name="Paolocci F."/>
            <person name="Nowrousian M."/>
            <person name="Ottonello S."/>
            <person name="Baldrian P."/>
            <person name="Spatafora J.W."/>
            <person name="Henrissat B."/>
            <person name="Nagy L.G."/>
            <person name="Aury J.M."/>
            <person name="Wincker P."/>
            <person name="Grigoriev I.V."/>
            <person name="Bonfante P."/>
            <person name="Martin F.M."/>
        </authorList>
    </citation>
    <scope>NUCLEOTIDE SEQUENCE [LARGE SCALE GENOMIC DNA]</scope>
    <source>
        <strain evidence="3 4">CCBAS932</strain>
    </source>
</reference>
<dbReference type="GO" id="GO:0030246">
    <property type="term" value="F:carbohydrate binding"/>
    <property type="evidence" value="ECO:0007669"/>
    <property type="project" value="InterPro"/>
</dbReference>